<gene>
    <name evidence="1" type="ORF">MCU_01573</name>
</gene>
<evidence type="ECO:0000313" key="1">
    <source>
        <dbReference type="EMBL" id="EJF82322.1"/>
    </source>
</evidence>
<protein>
    <submittedName>
        <fullName evidence="1">Uncharacterized protein</fullName>
    </submittedName>
</protein>
<organism evidence="1 2">
    <name type="scientific">Bartonella elizabethae Re6043vi</name>
    <dbReference type="NCBI Taxonomy" id="1094554"/>
    <lineage>
        <taxon>Bacteria</taxon>
        <taxon>Pseudomonadati</taxon>
        <taxon>Pseudomonadota</taxon>
        <taxon>Alphaproteobacteria</taxon>
        <taxon>Hyphomicrobiales</taxon>
        <taxon>Bartonellaceae</taxon>
        <taxon>Bartonella</taxon>
    </lineage>
</organism>
<accession>A0ABN0GIX5</accession>
<proteinExistence type="predicted"/>
<sequence>MMEVLKRHLSLCALTMSILFFMHNIDGNAQEELLCRFLLKSYSCDVFEECGVRT</sequence>
<comment type="caution">
    <text evidence="1">The sequence shown here is derived from an EMBL/GenBank/DDBJ whole genome shotgun (WGS) entry which is preliminary data.</text>
</comment>
<reference evidence="1 2" key="1">
    <citation type="submission" date="2012-03" db="EMBL/GenBank/DDBJ databases">
        <title>The Genome Sequence of Bartonella elizabethae Re6043vi.</title>
        <authorList>
            <consortium name="The Broad Institute Genome Sequencing Platform"/>
            <consortium name="The Broad Institute Genome Sequencing Center for Infectious Disease"/>
            <person name="Feldgarden M."/>
            <person name="Kirby J."/>
            <person name="Kosoy M."/>
            <person name="Birtles R."/>
            <person name="Probert W.S."/>
            <person name="Chiaraviglio L."/>
            <person name="Young S.K."/>
            <person name="Zeng Q."/>
            <person name="Gargeya S."/>
            <person name="Fitzgerald M."/>
            <person name="Haas B."/>
            <person name="Abouelleil A."/>
            <person name="Alvarado L."/>
            <person name="Arachchi H.M."/>
            <person name="Berlin A."/>
            <person name="Chapman S.B."/>
            <person name="Gearin G."/>
            <person name="Goldberg J."/>
            <person name="Griggs A."/>
            <person name="Gujja S."/>
            <person name="Hansen M."/>
            <person name="Heiman D."/>
            <person name="Howarth C."/>
            <person name="Larimer J."/>
            <person name="Lui A."/>
            <person name="MacDonald P.J.P."/>
            <person name="McCowen C."/>
            <person name="Montmayeur A."/>
            <person name="Murphy C."/>
            <person name="Neiman D."/>
            <person name="Pearson M."/>
            <person name="Priest M."/>
            <person name="Roberts A."/>
            <person name="Saif S."/>
            <person name="Shea T."/>
            <person name="Sisk P."/>
            <person name="Stolte C."/>
            <person name="Sykes S."/>
            <person name="Wortman J."/>
            <person name="Nusbaum C."/>
            <person name="Birren B."/>
        </authorList>
    </citation>
    <scope>NUCLEOTIDE SEQUENCE [LARGE SCALE GENOMIC DNA]</scope>
    <source>
        <strain evidence="1 2">Re6043vi</strain>
    </source>
</reference>
<dbReference type="EMBL" id="AILW01000033">
    <property type="protein sequence ID" value="EJF82322.1"/>
    <property type="molecule type" value="Genomic_DNA"/>
</dbReference>
<name>A0ABN0GIX5_BAREL</name>
<evidence type="ECO:0000313" key="2">
    <source>
        <dbReference type="Proteomes" id="UP000008942"/>
    </source>
</evidence>
<keyword evidence="2" id="KW-1185">Reference proteome</keyword>
<dbReference type="Proteomes" id="UP000008942">
    <property type="component" value="Unassembled WGS sequence"/>
</dbReference>